<accession>A0A1H9ZTU5</accession>
<organism evidence="1 2">
    <name type="scientific">[Clostridium] polysaccharolyticum</name>
    <dbReference type="NCBI Taxonomy" id="29364"/>
    <lineage>
        <taxon>Bacteria</taxon>
        <taxon>Bacillati</taxon>
        <taxon>Bacillota</taxon>
        <taxon>Clostridia</taxon>
        <taxon>Lachnospirales</taxon>
        <taxon>Lachnospiraceae</taxon>
    </lineage>
</organism>
<dbReference type="AlphaFoldDB" id="A0A1H9ZTU5"/>
<evidence type="ECO:0000313" key="1">
    <source>
        <dbReference type="EMBL" id="SES85170.1"/>
    </source>
</evidence>
<dbReference type="EMBL" id="FOHN01000004">
    <property type="protein sequence ID" value="SES85170.1"/>
    <property type="molecule type" value="Genomic_DNA"/>
</dbReference>
<gene>
    <name evidence="1" type="ORF">SAMN04487772_104119</name>
</gene>
<reference evidence="1 2" key="1">
    <citation type="submission" date="2016-10" db="EMBL/GenBank/DDBJ databases">
        <authorList>
            <person name="de Groot N.N."/>
        </authorList>
    </citation>
    <scope>NUCLEOTIDE SEQUENCE [LARGE SCALE GENOMIC DNA]</scope>
    <source>
        <strain evidence="1 2">DSM 1801</strain>
    </source>
</reference>
<protein>
    <submittedName>
        <fullName evidence="1">Uncharacterized protein</fullName>
    </submittedName>
</protein>
<evidence type="ECO:0000313" key="2">
    <source>
        <dbReference type="Proteomes" id="UP000199800"/>
    </source>
</evidence>
<sequence length="44" mass="4933">MMEKRNTAFDFFTDVLVVFAISLLTITVHSVLIGEGAKEISKIF</sequence>
<proteinExistence type="predicted"/>
<dbReference type="RefSeq" id="WP_278280376.1">
    <property type="nucleotide sequence ID" value="NZ_FOHN01000004.1"/>
</dbReference>
<dbReference type="STRING" id="29364.SAMN04487772_104119"/>
<name>A0A1H9ZTU5_9FIRM</name>
<keyword evidence="2" id="KW-1185">Reference proteome</keyword>
<dbReference type="Proteomes" id="UP000199800">
    <property type="component" value="Unassembled WGS sequence"/>
</dbReference>